<evidence type="ECO:0000313" key="7">
    <source>
        <dbReference type="Proteomes" id="UP000005868"/>
    </source>
</evidence>
<evidence type="ECO:0000256" key="4">
    <source>
        <dbReference type="ARBA" id="ARBA00023136"/>
    </source>
</evidence>
<evidence type="ECO:0000256" key="2">
    <source>
        <dbReference type="ARBA" id="ARBA00022692"/>
    </source>
</evidence>
<accession>G7V9A1</accession>
<dbReference type="AlphaFoldDB" id="G7V9A1"/>
<evidence type="ECO:0000256" key="5">
    <source>
        <dbReference type="SAM" id="Phobius"/>
    </source>
</evidence>
<protein>
    <submittedName>
        <fullName evidence="6">Colicin V production protein</fullName>
    </submittedName>
</protein>
<dbReference type="InterPro" id="IPR003825">
    <property type="entry name" value="Colicin-V_CvpA"/>
</dbReference>
<evidence type="ECO:0000256" key="3">
    <source>
        <dbReference type="ARBA" id="ARBA00022989"/>
    </source>
</evidence>
<name>G7V9A1_THELD</name>
<dbReference type="Proteomes" id="UP000005868">
    <property type="component" value="Chromosome"/>
</dbReference>
<dbReference type="HOGENOM" id="CLU_1365666_0_0_0"/>
<reference evidence="6 7" key="2">
    <citation type="journal article" date="2012" name="Stand. Genomic Sci.">
        <title>Genome sequence of the moderately thermophilic, amino-acid-degrading and sulfur-reducing bacterium Thermovirga lienii type strain (Cas60314(T)).</title>
        <authorList>
            <person name="Goker M."/>
            <person name="Saunders E."/>
            <person name="Lapidus A."/>
            <person name="Nolan M."/>
            <person name="Lucas S."/>
            <person name="Hammon N."/>
            <person name="Deshpande S."/>
            <person name="Cheng J.F."/>
            <person name="Han C."/>
            <person name="Tapia R."/>
            <person name="Goodwin L.A."/>
            <person name="Pitluck S."/>
            <person name="Liolios K."/>
            <person name="Mavromatis K."/>
            <person name="Pagani I."/>
            <person name="Ivanova N."/>
            <person name="Mikhailova N."/>
            <person name="Pati A."/>
            <person name="Chen A."/>
            <person name="Palaniappan K."/>
            <person name="Land M."/>
            <person name="Chang Y.J."/>
            <person name="Jeffries C.D."/>
            <person name="Brambilla E.M."/>
            <person name="Rohde M."/>
            <person name="Spring S."/>
            <person name="Detter J.C."/>
            <person name="Woyke T."/>
            <person name="Bristow J."/>
            <person name="Eisen J.A."/>
            <person name="Markowitz V."/>
            <person name="Hugenholtz P."/>
            <person name="Kyrpides N.C."/>
            <person name="Klenk H.P."/>
        </authorList>
    </citation>
    <scope>NUCLEOTIDE SEQUENCE [LARGE SCALE GENOMIC DNA]</scope>
    <source>
        <strain evidence="7">ATCC BAA-1197 / DSM 17291 / Cas60314</strain>
    </source>
</reference>
<sequence>MSIAFTVDLIVLFMTVYFVSRGLLRGLSGEIISILSVVGGFLFAWYASGHAAEFLVQMFALDAGYARILCLFLIYIICLLVGGILKRVVKAFLRIVSLSFVDRILGGVAGLVKSTVFLLLLFMLSSFVVPFTGDYWVKKSVSMNIAEVILPYVQDLMSKVDPKEWNTISIYKEFWKGEGILLQESPAEDSYKEVQQEGDG</sequence>
<dbReference type="EMBL" id="CP003096">
    <property type="protein sequence ID" value="AER66470.1"/>
    <property type="molecule type" value="Genomic_DNA"/>
</dbReference>
<dbReference type="Pfam" id="PF02674">
    <property type="entry name" value="Colicin_V"/>
    <property type="match status" value="1"/>
</dbReference>
<dbReference type="STRING" id="580340.Tlie_0737"/>
<gene>
    <name evidence="6" type="ordered locus">Tlie_0737</name>
</gene>
<keyword evidence="4 5" id="KW-0472">Membrane</keyword>
<keyword evidence="2 5" id="KW-0812">Transmembrane</keyword>
<dbReference type="OrthoDB" id="4748at2"/>
<dbReference type="GO" id="GO:0016020">
    <property type="term" value="C:membrane"/>
    <property type="evidence" value="ECO:0007669"/>
    <property type="project" value="UniProtKB-SubCell"/>
</dbReference>
<dbReference type="KEGG" id="tli:Tlie_0737"/>
<evidence type="ECO:0000256" key="1">
    <source>
        <dbReference type="ARBA" id="ARBA00004141"/>
    </source>
</evidence>
<comment type="subcellular location">
    <subcellularLocation>
        <location evidence="1">Membrane</location>
        <topology evidence="1">Multi-pass membrane protein</topology>
    </subcellularLocation>
</comment>
<dbReference type="eggNOG" id="COG1286">
    <property type="taxonomic scope" value="Bacteria"/>
</dbReference>
<dbReference type="GO" id="GO:0009403">
    <property type="term" value="P:toxin biosynthetic process"/>
    <property type="evidence" value="ECO:0007669"/>
    <property type="project" value="InterPro"/>
</dbReference>
<feature type="transmembrane region" description="Helical" evidence="5">
    <location>
        <begin position="64"/>
        <end position="85"/>
    </location>
</feature>
<organism evidence="6 7">
    <name type="scientific">Thermovirga lienii (strain ATCC BAA-1197 / DSM 17291 / Cas60314)</name>
    <dbReference type="NCBI Taxonomy" id="580340"/>
    <lineage>
        <taxon>Bacteria</taxon>
        <taxon>Thermotogati</taxon>
        <taxon>Synergistota</taxon>
        <taxon>Synergistia</taxon>
        <taxon>Synergistales</taxon>
        <taxon>Thermovirgaceae</taxon>
        <taxon>Thermovirga</taxon>
    </lineage>
</organism>
<reference evidence="7" key="1">
    <citation type="submission" date="2011-10" db="EMBL/GenBank/DDBJ databases">
        <title>The complete genome of chromosome of Thermovirga lienii DSM 17291.</title>
        <authorList>
            <consortium name="US DOE Joint Genome Institute (JGI-PGF)"/>
            <person name="Lucas S."/>
            <person name="Copeland A."/>
            <person name="Lapidus A."/>
            <person name="Glavina del Rio T."/>
            <person name="Dalin E."/>
            <person name="Tice H."/>
            <person name="Bruce D."/>
            <person name="Goodwin L."/>
            <person name="Pitluck S."/>
            <person name="Peters L."/>
            <person name="Mikhailova N."/>
            <person name="Saunders E."/>
            <person name="Kyrpides N."/>
            <person name="Mavromatis K."/>
            <person name="Ivanova N."/>
            <person name="Last F.I."/>
            <person name="Brettin T."/>
            <person name="Detter J.C."/>
            <person name="Han C."/>
            <person name="Larimer F."/>
            <person name="Land M."/>
            <person name="Hauser L."/>
            <person name="Markowitz V."/>
            <person name="Cheng J.-F."/>
            <person name="Hugenholtz P."/>
            <person name="Woyke T."/>
            <person name="Wu D."/>
            <person name="Spring S."/>
            <person name="Schroeder M."/>
            <person name="Brambilla E.-M."/>
            <person name="Klenk H.-P."/>
            <person name="Eisen J.A."/>
        </authorList>
    </citation>
    <scope>NUCLEOTIDE SEQUENCE [LARGE SCALE GENOMIC DNA]</scope>
    <source>
        <strain evidence="7">ATCC BAA-1197 / DSM 17291 / Cas60314</strain>
    </source>
</reference>
<feature type="transmembrane region" description="Helical" evidence="5">
    <location>
        <begin position="6"/>
        <end position="24"/>
    </location>
</feature>
<keyword evidence="3 5" id="KW-1133">Transmembrane helix</keyword>
<proteinExistence type="predicted"/>
<feature type="transmembrane region" description="Helical" evidence="5">
    <location>
        <begin position="31"/>
        <end position="52"/>
    </location>
</feature>
<dbReference type="PANTHER" id="PTHR37306:SF1">
    <property type="entry name" value="COLICIN V PRODUCTION PROTEIN"/>
    <property type="match status" value="1"/>
</dbReference>
<keyword evidence="7" id="KW-1185">Reference proteome</keyword>
<evidence type="ECO:0000313" key="6">
    <source>
        <dbReference type="EMBL" id="AER66470.1"/>
    </source>
</evidence>
<dbReference type="PANTHER" id="PTHR37306">
    <property type="entry name" value="COLICIN V PRODUCTION PROTEIN"/>
    <property type="match status" value="1"/>
</dbReference>